<evidence type="ECO:0000259" key="1">
    <source>
        <dbReference type="Pfam" id="PF13460"/>
    </source>
</evidence>
<dbReference type="InterPro" id="IPR016040">
    <property type="entry name" value="NAD(P)-bd_dom"/>
</dbReference>
<dbReference type="Pfam" id="PF11066">
    <property type="entry name" value="DUF2867"/>
    <property type="match status" value="1"/>
</dbReference>
<reference evidence="2" key="1">
    <citation type="submission" date="2020-05" db="EMBL/GenBank/DDBJ databases">
        <authorList>
            <person name="Chiriac C."/>
            <person name="Salcher M."/>
            <person name="Ghai R."/>
            <person name="Kavagutti S V."/>
        </authorList>
    </citation>
    <scope>NUCLEOTIDE SEQUENCE</scope>
</reference>
<dbReference type="PANTHER" id="PTHR12126:SF11">
    <property type="entry name" value="NADH DEHYDROGENASE [UBIQUINONE] 1 ALPHA SUBCOMPLEX SUBUNIT 9, MITOCHONDRIAL"/>
    <property type="match status" value="1"/>
</dbReference>
<gene>
    <name evidence="2" type="ORF">UFOPK2754_03475</name>
</gene>
<dbReference type="SUPFAM" id="SSF55961">
    <property type="entry name" value="Bet v1-like"/>
    <property type="match status" value="1"/>
</dbReference>
<evidence type="ECO:0000313" key="2">
    <source>
        <dbReference type="EMBL" id="CAB4777684.1"/>
    </source>
</evidence>
<dbReference type="InterPro" id="IPR036291">
    <property type="entry name" value="NAD(P)-bd_dom_sf"/>
</dbReference>
<dbReference type="SUPFAM" id="SSF51735">
    <property type="entry name" value="NAD(P)-binding Rossmann-fold domains"/>
    <property type="match status" value="1"/>
</dbReference>
<dbReference type="Gene3D" id="3.40.50.720">
    <property type="entry name" value="NAD(P)-binding Rossmann-like Domain"/>
    <property type="match status" value="1"/>
</dbReference>
<dbReference type="Pfam" id="PF13460">
    <property type="entry name" value="NAD_binding_10"/>
    <property type="match status" value="1"/>
</dbReference>
<protein>
    <submittedName>
        <fullName evidence="2">Unannotated protein</fullName>
    </submittedName>
</protein>
<dbReference type="InterPro" id="IPR021295">
    <property type="entry name" value="DUF2867"/>
</dbReference>
<proteinExistence type="predicted"/>
<accession>A0A6J6W249</accession>
<dbReference type="EMBL" id="CAEZYR010000256">
    <property type="protein sequence ID" value="CAB4777684.1"/>
    <property type="molecule type" value="Genomic_DNA"/>
</dbReference>
<dbReference type="AlphaFoldDB" id="A0A6J6W249"/>
<sequence length="496" mass="54247">MSPDDNNDETSDRDVVATPVRVLVTGGSGYVGGRLVPALLERGHRVRCVARNPRKLDPATWSEQIEVVQADIADDLREAMAGIEVAVFLVHSIGEGNDWVARERAIAENFRRAAEAAGVRRIVYLGGLGDDHSELSVHLRSRHEVGVVLAAGPVETVELRAAVVIGAGSASFEMLRYLTEVLPVMVTPKWVDTRCQPISIRDVLRYLVSVIEAPGALAGVLEIGGPDVVSYAKMMAIYAQEAGLKKRRLIPVPVLTPRLSSLWVGLVTPVPAQLARPLVDSLVNAVVVTNHRAEKLFPFERFPLAASIHHAIGRTAVGDVPTKFDDASSPVWQSAATDPSWTGGTEFTDVRTMVVAADPHHTWQAVCRVGGEQGWHRGEFLWKLRGLADQLAGGPGLRRGRRHPDRLSVGEPVDFWRVEDLETDRLLVLVAEMRLPGKAWLQWTVEPVSAGTLLVQTARFRPRGLFGRAYWYLVAPFHGLVFPGLIKGIARSAVEE</sequence>
<feature type="domain" description="NAD(P)-binding" evidence="1">
    <location>
        <begin position="26"/>
        <end position="133"/>
    </location>
</feature>
<organism evidence="2">
    <name type="scientific">freshwater metagenome</name>
    <dbReference type="NCBI Taxonomy" id="449393"/>
    <lineage>
        <taxon>unclassified sequences</taxon>
        <taxon>metagenomes</taxon>
        <taxon>ecological metagenomes</taxon>
    </lineage>
</organism>
<dbReference type="InterPro" id="IPR051207">
    <property type="entry name" value="ComplexI_NDUFA9_subunit"/>
</dbReference>
<dbReference type="PANTHER" id="PTHR12126">
    <property type="entry name" value="NADH-UBIQUINONE OXIDOREDUCTASE 39 KDA SUBUNIT-RELATED"/>
    <property type="match status" value="1"/>
</dbReference>
<dbReference type="GO" id="GO:0044877">
    <property type="term" value="F:protein-containing complex binding"/>
    <property type="evidence" value="ECO:0007669"/>
    <property type="project" value="TreeGrafter"/>
</dbReference>
<name>A0A6J6W249_9ZZZZ</name>